<dbReference type="Proteomes" id="UP000006755">
    <property type="component" value="Unassembled WGS sequence"/>
</dbReference>
<organism evidence="1 2">
    <name type="scientific">Gallaecimonas xiamenensis 3-C-1</name>
    <dbReference type="NCBI Taxonomy" id="745411"/>
    <lineage>
        <taxon>Bacteria</taxon>
        <taxon>Pseudomonadati</taxon>
        <taxon>Pseudomonadota</taxon>
        <taxon>Gammaproteobacteria</taxon>
        <taxon>Enterobacterales</taxon>
        <taxon>Gallaecimonadaceae</taxon>
        <taxon>Gallaecimonas</taxon>
    </lineage>
</organism>
<dbReference type="EMBL" id="AMRI01000021">
    <property type="protein sequence ID" value="EKE70275.1"/>
    <property type="molecule type" value="Genomic_DNA"/>
</dbReference>
<protein>
    <submittedName>
        <fullName evidence="1">Uncharacterized protein</fullName>
    </submittedName>
</protein>
<sequence>MATISHAIQTRIRGYLTFMLTMTNLIKRLLLLPFLCLSLSSMATESMNSGYIKGLSYRSGWVTFRVVDGAGINQCEPCPTDPGALGTGRCWIPEQRAAQLSLLLSALAMGKKINGRVYAKESNCEIYQMSIED</sequence>
<evidence type="ECO:0000313" key="2">
    <source>
        <dbReference type="Proteomes" id="UP000006755"/>
    </source>
</evidence>
<evidence type="ECO:0000313" key="1">
    <source>
        <dbReference type="EMBL" id="EKE70275.1"/>
    </source>
</evidence>
<reference evidence="1 2" key="1">
    <citation type="journal article" date="2012" name="J. Bacteriol.">
        <title>Genome Sequence of Gallaecimonas xiamenensis Type Strain 3-C-1.</title>
        <authorList>
            <person name="Lai Q."/>
            <person name="Wang L."/>
            <person name="Wang W."/>
            <person name="Shao Z."/>
        </authorList>
    </citation>
    <scope>NUCLEOTIDE SEQUENCE [LARGE SCALE GENOMIC DNA]</scope>
    <source>
        <strain evidence="1 2">3-C-1</strain>
    </source>
</reference>
<name>K2JYG8_9GAMM</name>
<dbReference type="AlphaFoldDB" id="K2JYG8"/>
<proteinExistence type="predicted"/>
<comment type="caution">
    <text evidence="1">The sequence shown here is derived from an EMBL/GenBank/DDBJ whole genome shotgun (WGS) entry which is preliminary data.</text>
</comment>
<accession>K2JYG8</accession>
<keyword evidence="2" id="KW-1185">Reference proteome</keyword>
<gene>
    <name evidence="1" type="ORF">B3C1_14273</name>
</gene>